<dbReference type="PANTHER" id="PTHR39190:SF1">
    <property type="entry name" value="FLAGELLAR ASSEMBLY FACTOR FLIW"/>
    <property type="match status" value="1"/>
</dbReference>
<dbReference type="KEGG" id="cart:PA27867_1500"/>
<evidence type="ECO:0000313" key="5">
    <source>
        <dbReference type="EMBL" id="ANP72457.1"/>
    </source>
</evidence>
<dbReference type="Gene3D" id="2.30.290.10">
    <property type="entry name" value="BH3618-like"/>
    <property type="match status" value="1"/>
</dbReference>
<dbReference type="OrthoDB" id="3268119at2"/>
<dbReference type="GO" id="GO:0006417">
    <property type="term" value="P:regulation of translation"/>
    <property type="evidence" value="ECO:0007669"/>
    <property type="project" value="UniProtKB-KW"/>
</dbReference>
<dbReference type="PANTHER" id="PTHR39190">
    <property type="entry name" value="FLAGELLAR ASSEMBLY FACTOR FLIW"/>
    <property type="match status" value="1"/>
</dbReference>
<dbReference type="PATRIC" id="fig|670052.7.peg.1556"/>
<sequence length="149" mass="15715">MTASLSFVSPPPGLAPLTDFRLREIAGAAGLFALQSAEDEHTRLFVLDASIYLPQYTPVISDEHARSLDLATPDQALVLVVTNPGETGTTVNLMAPIVVNASTGRCAQIILDGQDWPLRAELNPQSSADATSPTDAPLRHEVEPAGATV</sequence>
<keyword evidence="3" id="KW-0810">Translation regulation</keyword>
<evidence type="ECO:0000313" key="6">
    <source>
        <dbReference type="Proteomes" id="UP000092582"/>
    </source>
</evidence>
<dbReference type="AlphaFoldDB" id="A0A1B1BIJ9"/>
<dbReference type="RefSeq" id="WP_066594949.1">
    <property type="nucleotide sequence ID" value="NZ_CP016282.1"/>
</dbReference>
<dbReference type="Proteomes" id="UP000092582">
    <property type="component" value="Chromosome 1"/>
</dbReference>
<keyword evidence="5" id="KW-0969">Cilium</keyword>
<name>A0A1B1BIJ9_9MICO</name>
<dbReference type="SUPFAM" id="SSF141457">
    <property type="entry name" value="BH3618-like"/>
    <property type="match status" value="1"/>
</dbReference>
<keyword evidence="1" id="KW-0963">Cytoplasm</keyword>
<dbReference type="InterPro" id="IPR003775">
    <property type="entry name" value="Flagellar_assembly_factor_FliW"/>
</dbReference>
<dbReference type="EMBL" id="CP016282">
    <property type="protein sequence ID" value="ANP72457.1"/>
    <property type="molecule type" value="Genomic_DNA"/>
</dbReference>
<reference evidence="5 6" key="1">
    <citation type="submission" date="2016-06" db="EMBL/GenBank/DDBJ databases">
        <title>Genome sequencing of Cryobacterium arcticum PAMC 27867.</title>
        <authorList>
            <person name="Lee J."/>
            <person name="Kim O.-S."/>
        </authorList>
    </citation>
    <scope>NUCLEOTIDE SEQUENCE [LARGE SCALE GENOMIC DNA]</scope>
    <source>
        <strain evidence="5 6">PAMC 27867</strain>
    </source>
</reference>
<evidence type="ECO:0000256" key="2">
    <source>
        <dbReference type="ARBA" id="ARBA00022795"/>
    </source>
</evidence>
<gene>
    <name evidence="5" type="ORF">PA27867_1500</name>
</gene>
<feature type="compositionally biased region" description="Polar residues" evidence="4">
    <location>
        <begin position="124"/>
        <end position="134"/>
    </location>
</feature>
<evidence type="ECO:0000256" key="4">
    <source>
        <dbReference type="SAM" id="MobiDB-lite"/>
    </source>
</evidence>
<dbReference type="Pfam" id="PF02623">
    <property type="entry name" value="FliW"/>
    <property type="match status" value="1"/>
</dbReference>
<protein>
    <submittedName>
        <fullName evidence="5">Flagellar assembly factor FliW</fullName>
    </submittedName>
</protein>
<keyword evidence="6" id="KW-1185">Reference proteome</keyword>
<keyword evidence="5" id="KW-0966">Cell projection</keyword>
<dbReference type="GO" id="GO:0044780">
    <property type="term" value="P:bacterial-type flagellum assembly"/>
    <property type="evidence" value="ECO:0007669"/>
    <property type="project" value="InterPro"/>
</dbReference>
<dbReference type="STRING" id="670052.PA27867_1500"/>
<keyword evidence="2" id="KW-1005">Bacterial flagellum biogenesis</keyword>
<accession>A0A1B1BIJ9</accession>
<keyword evidence="5" id="KW-0282">Flagellum</keyword>
<proteinExistence type="predicted"/>
<organism evidence="5 6">
    <name type="scientific">Cryobacterium arcticum</name>
    <dbReference type="NCBI Taxonomy" id="670052"/>
    <lineage>
        <taxon>Bacteria</taxon>
        <taxon>Bacillati</taxon>
        <taxon>Actinomycetota</taxon>
        <taxon>Actinomycetes</taxon>
        <taxon>Micrococcales</taxon>
        <taxon>Microbacteriaceae</taxon>
        <taxon>Cryobacterium</taxon>
    </lineage>
</organism>
<feature type="region of interest" description="Disordered" evidence="4">
    <location>
        <begin position="124"/>
        <end position="149"/>
    </location>
</feature>
<evidence type="ECO:0000256" key="1">
    <source>
        <dbReference type="ARBA" id="ARBA00022490"/>
    </source>
</evidence>
<evidence type="ECO:0000256" key="3">
    <source>
        <dbReference type="ARBA" id="ARBA00022845"/>
    </source>
</evidence>
<dbReference type="InterPro" id="IPR024046">
    <property type="entry name" value="Flagellar_assmbl_FliW_dom_sf"/>
</dbReference>